<comment type="function">
    <text evidence="10">Provides the precursors necessary for DNA synthesis. Catalyzes the biosynthesis of deoxyribonucleotides from the corresponding ribonucleotides.</text>
</comment>
<keyword evidence="12" id="KW-1185">Reference proteome</keyword>
<keyword evidence="8" id="KW-1015">Disulfide bond</keyword>
<dbReference type="Proteomes" id="UP000829401">
    <property type="component" value="Chromosome"/>
</dbReference>
<evidence type="ECO:0000256" key="8">
    <source>
        <dbReference type="ARBA" id="ARBA00023157"/>
    </source>
</evidence>
<dbReference type="NCBIfam" id="TIGR02506">
    <property type="entry name" value="NrdE_NrdA"/>
    <property type="match status" value="1"/>
</dbReference>
<dbReference type="InterPro" id="IPR013509">
    <property type="entry name" value="RNR_lsu_N"/>
</dbReference>
<dbReference type="NCBIfam" id="TIGR04170">
    <property type="entry name" value="RNR_1b_NrdE"/>
    <property type="match status" value="1"/>
</dbReference>
<evidence type="ECO:0000256" key="1">
    <source>
        <dbReference type="ARBA" id="ARBA00010406"/>
    </source>
</evidence>
<dbReference type="GO" id="GO:0004748">
    <property type="term" value="F:ribonucleoside-diphosphate reductase activity, thioredoxin disulfide as acceptor"/>
    <property type="evidence" value="ECO:0007669"/>
    <property type="project" value="UniProtKB-EC"/>
</dbReference>
<accession>A0A9E6ZKW3</accession>
<sequence length="698" mass="79715">MKAYLKYNAEINRRGENGFWQLEKDELAIAEFAKEVEAQSLKFSSLEERLRHLVDHNYYYNLFEQYSMTEIEAVYAVVESVPFAFQSFMAISKFYRDYALKTNDGAYYLERYQDRNAIVALFLAQGNVDMACRLAKALMEQRYQPATPTYLNAGKARRGELVSCFLDEMDDSLNSIGHIINQCMQLSKIGGGVSTNLSKLRMLGDPIRGVEQAAKGVIPVMKLLEDGFTYADQMGQRKGAGAVYLNIFHGDIVRFLSTKKVNADEKTRMKTLATGIIVPDRFMQILENDEPFYVFSPYSVHQAYGVHLDEMDLDQMYDELVGNPKVNKELCELSARELMTQIAITQLESGYPYLFFKSNANRDHALKALGSIKFSNLCTEIMQLSRHSVIHDYGEADEIQLGISCNLGSLNIVNVMEHQNIRETVHTAMEALTTVSDMSDVRNAPSIRSANRRFHSVGLGAMNLHGFLAKHGIPYESAVARDFANVFFAMVNYYSLEKSMLIAKERGQCFEGFERSEYANGQYFQPYLTRDFVPRSEKVKALFAGIDVPTRRDWARLRDDVMRYGVFHAYRLAIAPTQSISYIQNSTQSVMPVVRRIENRTYGNASTYYPMPFLSPTTQWLYKSAFDMDQKKIIDMVAVIQQHVDQGISTTLFVKKDIPTDELVQYFAYAHKRGLKSLYYVRNRTKPNENDICESCAI</sequence>
<organism evidence="11 12">
    <name type="scientific">Alicyclobacillus acidoterrestris (strain ATCC 49025 / DSM 3922 / CIP 106132 / NCIMB 13137 / GD3B)</name>
    <dbReference type="NCBI Taxonomy" id="1356854"/>
    <lineage>
        <taxon>Bacteria</taxon>
        <taxon>Bacillati</taxon>
        <taxon>Bacillota</taxon>
        <taxon>Bacilli</taxon>
        <taxon>Bacillales</taxon>
        <taxon>Alicyclobacillaceae</taxon>
        <taxon>Alicyclobacillus</taxon>
    </lineage>
</organism>
<evidence type="ECO:0000313" key="12">
    <source>
        <dbReference type="Proteomes" id="UP000829401"/>
    </source>
</evidence>
<dbReference type="Pfam" id="PF08343">
    <property type="entry name" value="RNR_N"/>
    <property type="match status" value="1"/>
</dbReference>
<dbReference type="OrthoDB" id="9762933at2"/>
<comment type="similarity">
    <text evidence="1 10">Belongs to the ribonucleoside diphosphate reductase large chain family.</text>
</comment>
<dbReference type="GO" id="GO:0005971">
    <property type="term" value="C:ribonucleoside-diphosphate reductase complex"/>
    <property type="evidence" value="ECO:0007669"/>
    <property type="project" value="TreeGrafter"/>
</dbReference>
<keyword evidence="3" id="KW-0021">Allosteric enzyme</keyword>
<dbReference type="Pfam" id="PF00317">
    <property type="entry name" value="Ribonuc_red_lgN"/>
    <property type="match status" value="1"/>
</dbReference>
<dbReference type="CDD" id="cd01679">
    <property type="entry name" value="RNR_I"/>
    <property type="match status" value="1"/>
</dbReference>
<dbReference type="Pfam" id="PF02867">
    <property type="entry name" value="Ribonuc_red_lgC"/>
    <property type="match status" value="1"/>
</dbReference>
<dbReference type="STRING" id="1356854.N007_13005"/>
<evidence type="ECO:0000256" key="7">
    <source>
        <dbReference type="ARBA" id="ARBA00023116"/>
    </source>
</evidence>
<dbReference type="SUPFAM" id="SSF51998">
    <property type="entry name" value="PFL-like glycyl radical enzymes"/>
    <property type="match status" value="1"/>
</dbReference>
<dbReference type="GO" id="GO:0005524">
    <property type="term" value="F:ATP binding"/>
    <property type="evidence" value="ECO:0007669"/>
    <property type="project" value="UniProtKB-KW"/>
</dbReference>
<dbReference type="InterPro" id="IPR008926">
    <property type="entry name" value="RNR_R1-su_N"/>
</dbReference>
<dbReference type="eggNOG" id="COG0209">
    <property type="taxonomic scope" value="Bacteria"/>
</dbReference>
<evidence type="ECO:0000256" key="3">
    <source>
        <dbReference type="ARBA" id="ARBA00022533"/>
    </source>
</evidence>
<dbReference type="KEGG" id="aaco:K1I37_19385"/>
<dbReference type="InterPro" id="IPR000788">
    <property type="entry name" value="RNR_lg_C"/>
</dbReference>
<dbReference type="SUPFAM" id="SSF48168">
    <property type="entry name" value="R1 subunit of ribonucleotide reductase, N-terminal domain"/>
    <property type="match status" value="1"/>
</dbReference>
<evidence type="ECO:0000256" key="5">
    <source>
        <dbReference type="ARBA" id="ARBA00022840"/>
    </source>
</evidence>
<comment type="catalytic activity">
    <reaction evidence="9 10">
        <text>a 2'-deoxyribonucleoside 5'-diphosphate + [thioredoxin]-disulfide + H2O = a ribonucleoside 5'-diphosphate + [thioredoxin]-dithiol</text>
        <dbReference type="Rhea" id="RHEA:23252"/>
        <dbReference type="Rhea" id="RHEA-COMP:10698"/>
        <dbReference type="Rhea" id="RHEA-COMP:10700"/>
        <dbReference type="ChEBI" id="CHEBI:15377"/>
        <dbReference type="ChEBI" id="CHEBI:29950"/>
        <dbReference type="ChEBI" id="CHEBI:50058"/>
        <dbReference type="ChEBI" id="CHEBI:57930"/>
        <dbReference type="ChEBI" id="CHEBI:73316"/>
        <dbReference type="EC" id="1.17.4.1"/>
    </reaction>
</comment>
<evidence type="ECO:0000256" key="2">
    <source>
        <dbReference type="ARBA" id="ARBA00012274"/>
    </source>
</evidence>
<name>T0BS46_ALIAG</name>
<proteinExistence type="inferred from homology"/>
<dbReference type="EMBL" id="CP080467">
    <property type="protein sequence ID" value="UNO48776.1"/>
    <property type="molecule type" value="Genomic_DNA"/>
</dbReference>
<keyword evidence="6 10" id="KW-0560">Oxidoreductase</keyword>
<evidence type="ECO:0000313" key="11">
    <source>
        <dbReference type="EMBL" id="UNO48776.1"/>
    </source>
</evidence>
<accession>T0BS46</accession>
<protein>
    <recommendedName>
        <fullName evidence="2 10">Ribonucleoside-diphosphate reductase</fullName>
        <ecNumber evidence="2 10">1.17.4.1</ecNumber>
    </recommendedName>
</protein>
<keyword evidence="4" id="KW-0547">Nucleotide-binding</keyword>
<dbReference type="RefSeq" id="WP_021297657.1">
    <property type="nucleotide sequence ID" value="NZ_AURB01000158.1"/>
</dbReference>
<gene>
    <name evidence="11" type="primary">nrdE</name>
    <name evidence="11" type="ORF">K1I37_19385</name>
</gene>
<dbReference type="PRINTS" id="PR01183">
    <property type="entry name" value="RIBORDTASEM1"/>
</dbReference>
<keyword evidence="7 10" id="KW-0215">Deoxyribonucleotide synthesis</keyword>
<dbReference type="InterPro" id="IPR039718">
    <property type="entry name" value="Rrm1"/>
</dbReference>
<keyword evidence="5" id="KW-0067">ATP-binding</keyword>
<dbReference type="InterPro" id="IPR013346">
    <property type="entry name" value="NrdE_NrdA_C"/>
</dbReference>
<evidence type="ECO:0000256" key="9">
    <source>
        <dbReference type="ARBA" id="ARBA00047754"/>
    </source>
</evidence>
<dbReference type="AlphaFoldDB" id="T0BS46"/>
<dbReference type="PROSITE" id="PS00089">
    <property type="entry name" value="RIBORED_LARGE"/>
    <property type="match status" value="1"/>
</dbReference>
<dbReference type="PANTHER" id="PTHR11573">
    <property type="entry name" value="RIBONUCLEOSIDE-DIPHOSPHATE REDUCTASE LARGE CHAIN"/>
    <property type="match status" value="1"/>
</dbReference>
<dbReference type="PANTHER" id="PTHR11573:SF30">
    <property type="entry name" value="RIBONUCLEOSIDE-DIPHOSPHATE REDUCTASE 2 SUBUNIT ALPHA"/>
    <property type="match status" value="1"/>
</dbReference>
<evidence type="ECO:0000256" key="6">
    <source>
        <dbReference type="ARBA" id="ARBA00023002"/>
    </source>
</evidence>
<evidence type="ECO:0000256" key="4">
    <source>
        <dbReference type="ARBA" id="ARBA00022741"/>
    </source>
</evidence>
<dbReference type="InterPro" id="IPR026459">
    <property type="entry name" value="RNR_1b_NrdE"/>
</dbReference>
<dbReference type="Gene3D" id="1.10.1650.20">
    <property type="match status" value="1"/>
</dbReference>
<dbReference type="InterPro" id="IPR013554">
    <property type="entry name" value="RNR_N"/>
</dbReference>
<dbReference type="Gene3D" id="3.20.70.20">
    <property type="match status" value="1"/>
</dbReference>
<dbReference type="GO" id="GO:0009263">
    <property type="term" value="P:deoxyribonucleotide biosynthetic process"/>
    <property type="evidence" value="ECO:0007669"/>
    <property type="project" value="UniProtKB-KW"/>
</dbReference>
<reference evidence="12" key="1">
    <citation type="journal article" date="2022" name="G3 (Bethesda)">
        <title>Unveiling the complete genome sequence of Alicyclobacillus acidoterrestris DSM 3922T, a taint-producing strain.</title>
        <authorList>
            <person name="Leonardo I.C."/>
            <person name="Barreto Crespo M.T."/>
            <person name="Gaspar F.B."/>
        </authorList>
    </citation>
    <scope>NUCLEOTIDE SEQUENCE [LARGE SCALE GENOMIC DNA]</scope>
    <source>
        <strain evidence="12">DSM 3922</strain>
    </source>
</reference>
<evidence type="ECO:0000256" key="10">
    <source>
        <dbReference type="RuleBase" id="RU003410"/>
    </source>
</evidence>
<dbReference type="EC" id="1.17.4.1" evidence="2 10"/>